<protein>
    <recommendedName>
        <fullName evidence="3">DUF937 domain-containing protein</fullName>
    </recommendedName>
</protein>
<name>A0ABX2G1R2_9BURK</name>
<organism evidence="1 2">
    <name type="scientific">Sphaerotilus uruguayifluvii</name>
    <dbReference type="NCBI Taxonomy" id="2735897"/>
    <lineage>
        <taxon>Bacteria</taxon>
        <taxon>Pseudomonadati</taxon>
        <taxon>Pseudomonadota</taxon>
        <taxon>Betaproteobacteria</taxon>
        <taxon>Burkholderiales</taxon>
        <taxon>Sphaerotilaceae</taxon>
        <taxon>Sphaerotilus</taxon>
    </lineage>
</organism>
<evidence type="ECO:0000313" key="1">
    <source>
        <dbReference type="EMBL" id="NRT55347.1"/>
    </source>
</evidence>
<gene>
    <name evidence="1" type="ORF">HNQ01_001057</name>
</gene>
<accession>A0ABX2G1R2</accession>
<reference evidence="1 2" key="1">
    <citation type="submission" date="2020-05" db="EMBL/GenBank/DDBJ databases">
        <title>Genomic Encyclopedia of Type Strains, Phase IV (KMG-V): Genome sequencing to study the core and pangenomes of soil and plant-associated prokaryotes.</title>
        <authorList>
            <person name="Whitman W."/>
        </authorList>
    </citation>
    <scope>NUCLEOTIDE SEQUENCE [LARGE SCALE GENOMIC DNA]</scope>
    <source>
        <strain evidence="1 2">C29</strain>
    </source>
</reference>
<evidence type="ECO:0000313" key="2">
    <source>
        <dbReference type="Proteomes" id="UP001516061"/>
    </source>
</evidence>
<dbReference type="Proteomes" id="UP001516061">
    <property type="component" value="Unassembled WGS sequence"/>
</dbReference>
<comment type="caution">
    <text evidence="1">The sequence shown here is derived from an EMBL/GenBank/DDBJ whole genome shotgun (WGS) entry which is preliminary data.</text>
</comment>
<sequence>MTLDPATLSALAASAVAALVPLLEKAAAKGFEKLGESTAGTLFEKLKNRLTKASAQEALDDLAKEPQDPTNQDLVKGQITKALKDQPELVAELQAWLKEAGAEVPGVSQVMNVSGANNKLAQVNGSGNAVHIS</sequence>
<evidence type="ECO:0008006" key="3">
    <source>
        <dbReference type="Google" id="ProtNLM"/>
    </source>
</evidence>
<dbReference type="EMBL" id="JABSNM010000003">
    <property type="protein sequence ID" value="NRT55347.1"/>
    <property type="molecule type" value="Genomic_DNA"/>
</dbReference>
<dbReference type="RefSeq" id="WP_173804320.1">
    <property type="nucleotide sequence ID" value="NZ_JABSNM010000003.1"/>
</dbReference>
<proteinExistence type="predicted"/>
<keyword evidence="2" id="KW-1185">Reference proteome</keyword>